<dbReference type="AlphaFoldDB" id="A0A345SZE6"/>
<dbReference type="GO" id="GO:0008360">
    <property type="term" value="P:regulation of cell shape"/>
    <property type="evidence" value="ECO:0007669"/>
    <property type="project" value="UniProtKB-KW"/>
</dbReference>
<sequence>MSLRLSTISREEHLAYIQSLPSASHMQVPAWGGVKAEWRPESIGWFDEQNRLVGVGLVLYRQLPKLKRFLAYLPEGPVINWFDPDLERWLQPMLAHLKSQGAFSVKMGPPVIIRRWNADVIKQAIAGKTAKRLRDVEASAYEPRAFEVVDRLRRMGWQQNDDEDGGGFSAGQPRYVFQVPMEGRTTDDVLKGMNQQWRRNIKKSEKAGVQVSLGRFEDLPIFHELYKETGERDHFIPRPLSYFQGMWKALNAETPDTMRLYLAAHEGEVLAATTMLRTGNHIWYSYGASTVRKREVQPSNAIQWQMMRDAHAMGARVYDLRGISDTLDEENHLFGLIRFKVGTGGQAAEYLGEWDFPLSKVLQKAFDMYMTSRAVAR</sequence>
<dbReference type="InterPro" id="IPR016181">
    <property type="entry name" value="Acyl_CoA_acyltransferase"/>
</dbReference>
<reference evidence="8" key="1">
    <citation type="submission" date="2018-07" db="EMBL/GenBank/DDBJ databases">
        <title>Streptacidiphilus bronchialis DSM 106435 chromosome.</title>
        <authorList>
            <person name="Batra D."/>
            <person name="Gulvik C.A."/>
        </authorList>
    </citation>
    <scope>NUCLEOTIDE SEQUENCE [LARGE SCALE GENOMIC DNA]</scope>
    <source>
        <strain evidence="8">DSM 106435</strain>
    </source>
</reference>
<dbReference type="Pfam" id="PF02388">
    <property type="entry name" value="FemAB"/>
    <property type="match status" value="2"/>
</dbReference>
<comment type="similarity">
    <text evidence="1">Belongs to the FemABX family.</text>
</comment>
<dbReference type="Proteomes" id="UP000249340">
    <property type="component" value="Chromosome"/>
</dbReference>
<dbReference type="KEGG" id="stri:C7M71_018445"/>
<accession>A0A345SZE6</accession>
<evidence type="ECO:0000256" key="3">
    <source>
        <dbReference type="ARBA" id="ARBA00022960"/>
    </source>
</evidence>
<keyword evidence="8" id="KW-1185">Reference proteome</keyword>
<protein>
    <submittedName>
        <fullName evidence="7">Peptidoglycan bridge formation glycyltransferase FemA/FemB family protein</fullName>
    </submittedName>
</protein>
<dbReference type="PROSITE" id="PS51191">
    <property type="entry name" value="FEMABX"/>
    <property type="match status" value="1"/>
</dbReference>
<dbReference type="OrthoDB" id="9793335at2"/>
<organism evidence="7 8">
    <name type="scientific">Peterkaempfera bronchialis</name>
    <dbReference type="NCBI Taxonomy" id="2126346"/>
    <lineage>
        <taxon>Bacteria</taxon>
        <taxon>Bacillati</taxon>
        <taxon>Actinomycetota</taxon>
        <taxon>Actinomycetes</taxon>
        <taxon>Kitasatosporales</taxon>
        <taxon>Streptomycetaceae</taxon>
        <taxon>Peterkaempfera</taxon>
    </lineage>
</organism>
<dbReference type="GO" id="GO:0071555">
    <property type="term" value="P:cell wall organization"/>
    <property type="evidence" value="ECO:0007669"/>
    <property type="project" value="UniProtKB-KW"/>
</dbReference>
<keyword evidence="5" id="KW-0012">Acyltransferase</keyword>
<evidence type="ECO:0000313" key="8">
    <source>
        <dbReference type="Proteomes" id="UP000249340"/>
    </source>
</evidence>
<dbReference type="PANTHER" id="PTHR36174">
    <property type="entry name" value="LIPID II:GLYCINE GLYCYLTRANSFERASE"/>
    <property type="match status" value="1"/>
</dbReference>
<name>A0A345SZE6_9ACTN</name>
<dbReference type="PANTHER" id="PTHR36174:SF1">
    <property type="entry name" value="LIPID II:GLYCINE GLYCYLTRANSFERASE"/>
    <property type="match status" value="1"/>
</dbReference>
<gene>
    <name evidence="7" type="ORF">C7M71_018445</name>
</gene>
<evidence type="ECO:0000256" key="6">
    <source>
        <dbReference type="ARBA" id="ARBA00023316"/>
    </source>
</evidence>
<dbReference type="Gene3D" id="3.40.630.30">
    <property type="match status" value="2"/>
</dbReference>
<dbReference type="EMBL" id="CP031264">
    <property type="protein sequence ID" value="AXI79101.1"/>
    <property type="molecule type" value="Genomic_DNA"/>
</dbReference>
<evidence type="ECO:0000256" key="1">
    <source>
        <dbReference type="ARBA" id="ARBA00009943"/>
    </source>
</evidence>
<dbReference type="GO" id="GO:0009252">
    <property type="term" value="P:peptidoglycan biosynthetic process"/>
    <property type="evidence" value="ECO:0007669"/>
    <property type="project" value="UniProtKB-KW"/>
</dbReference>
<evidence type="ECO:0000256" key="5">
    <source>
        <dbReference type="ARBA" id="ARBA00023315"/>
    </source>
</evidence>
<evidence type="ECO:0000256" key="2">
    <source>
        <dbReference type="ARBA" id="ARBA00022679"/>
    </source>
</evidence>
<dbReference type="GO" id="GO:0016755">
    <property type="term" value="F:aminoacyltransferase activity"/>
    <property type="evidence" value="ECO:0007669"/>
    <property type="project" value="InterPro"/>
</dbReference>
<dbReference type="InterPro" id="IPR050644">
    <property type="entry name" value="PG_Glycine_Bridge_Synth"/>
</dbReference>
<keyword evidence="2 7" id="KW-0808">Transferase</keyword>
<dbReference type="InterPro" id="IPR003447">
    <property type="entry name" value="FEMABX"/>
</dbReference>
<evidence type="ECO:0000256" key="4">
    <source>
        <dbReference type="ARBA" id="ARBA00022984"/>
    </source>
</evidence>
<proteinExistence type="inferred from homology"/>
<keyword evidence="6" id="KW-0961">Cell wall biogenesis/degradation</keyword>
<keyword evidence="4" id="KW-0573">Peptidoglycan synthesis</keyword>
<dbReference type="SUPFAM" id="SSF55729">
    <property type="entry name" value="Acyl-CoA N-acyltransferases (Nat)"/>
    <property type="match status" value="2"/>
</dbReference>
<keyword evidence="3" id="KW-0133">Cell shape</keyword>
<evidence type="ECO:0000313" key="7">
    <source>
        <dbReference type="EMBL" id="AXI79101.1"/>
    </source>
</evidence>
<dbReference type="RefSeq" id="WP_111490457.1">
    <property type="nucleotide sequence ID" value="NZ_CP031264.1"/>
</dbReference>